<comment type="caution">
    <text evidence="1">The sequence shown here is derived from an EMBL/GenBank/DDBJ whole genome shotgun (WGS) entry which is preliminary data.</text>
</comment>
<proteinExistence type="predicted"/>
<sequence>MIFPDKNPTRFSGPGGELQQALDEIEALLKFCIRSFGPQIWVGLTICGLQADTIQVKKIKENTIGNSQSQVRMLPKNELGQGIMGIRIHFSKPCGYKLITYIMCRDVIDQRTVGFPLLPKLLHSIITTTHSSKWESITVTTVMCSSSVKAYALLSQLTSRHPLSLPLFSLYAPQTCDFFSCPALPFLFCFSSPCPLIAVLPFHPAPFNKPTALFYHKEKAHTSCQGGKAKVIHQMNRVIMETCHFTLSASVSLDISIGLGFSTLTLPRELQCQLTSAHPSPNILALYFLITIEMVHSYYPIEPCNLLIARKSSVEPAMNFSPMLTFFFSFCHSLHVTSADPTRLNRTFVFFYTIEILAKSQPAYQIGKVQSPLFGFGNTLPSETATHHLNEPSLKNFLDKTILQLKSSGPTYLWLNKPLSFIYFVVSMDFFVQFPKNRDHIPNGDGTMRFCSITGSTLVREPYDEETKKKTVKITLFETNYFPQGLHTVFAYHSSANSVEYTFSQSLLKVRACRWPQFMWSKAGSLEVLQYIQVLKEEHDKLSELNGFVAWTTFVQKHMGDVQLYSPFFALFDTDLHSLFLRIKSVTCVSIFICSFHSHLHILIFHCDSLPGLELPLSHACQQSGCLRLWLSKYCADVASQLDDLPDNPLANDITGKTPAPSDSNPSLPGDSNLSFTCCGILKC</sequence>
<accession>A0A0L6UH42</accession>
<dbReference type="Proteomes" id="UP000037035">
    <property type="component" value="Unassembled WGS sequence"/>
</dbReference>
<evidence type="ECO:0000313" key="2">
    <source>
        <dbReference type="Proteomes" id="UP000037035"/>
    </source>
</evidence>
<protein>
    <submittedName>
        <fullName evidence="1">Uncharacterized protein</fullName>
    </submittedName>
</protein>
<dbReference type="VEuPathDB" id="FungiDB:VP01_664g2"/>
<name>A0A0L6UH42_9BASI</name>
<reference evidence="1 2" key="1">
    <citation type="submission" date="2015-08" db="EMBL/GenBank/DDBJ databases">
        <title>Next Generation Sequencing and Analysis of the Genome of Puccinia sorghi L Schw, the Causal Agent of Maize Common Rust.</title>
        <authorList>
            <person name="Rochi L."/>
            <person name="Burguener G."/>
            <person name="Darino M."/>
            <person name="Turjanski A."/>
            <person name="Kreff E."/>
            <person name="Dieguez M.J."/>
            <person name="Sacco F."/>
        </authorList>
    </citation>
    <scope>NUCLEOTIDE SEQUENCE [LARGE SCALE GENOMIC DNA]</scope>
    <source>
        <strain evidence="1 2">RO10H11247</strain>
    </source>
</reference>
<dbReference type="EMBL" id="LAVV01011996">
    <property type="protein sequence ID" value="KNZ47135.1"/>
    <property type="molecule type" value="Genomic_DNA"/>
</dbReference>
<dbReference type="AlphaFoldDB" id="A0A0L6UH42"/>
<keyword evidence="2" id="KW-1185">Reference proteome</keyword>
<organism evidence="1 2">
    <name type="scientific">Puccinia sorghi</name>
    <dbReference type="NCBI Taxonomy" id="27349"/>
    <lineage>
        <taxon>Eukaryota</taxon>
        <taxon>Fungi</taxon>
        <taxon>Dikarya</taxon>
        <taxon>Basidiomycota</taxon>
        <taxon>Pucciniomycotina</taxon>
        <taxon>Pucciniomycetes</taxon>
        <taxon>Pucciniales</taxon>
        <taxon>Pucciniaceae</taxon>
        <taxon>Puccinia</taxon>
    </lineage>
</organism>
<dbReference type="STRING" id="27349.A0A0L6UH42"/>
<gene>
    <name evidence="1" type="ORF">VP01_664g2</name>
</gene>
<evidence type="ECO:0000313" key="1">
    <source>
        <dbReference type="EMBL" id="KNZ47135.1"/>
    </source>
</evidence>